<evidence type="ECO:0000256" key="2">
    <source>
        <dbReference type="ARBA" id="ARBA00022741"/>
    </source>
</evidence>
<feature type="domain" description="AAA+ ATPase" evidence="4">
    <location>
        <begin position="296"/>
        <end position="417"/>
    </location>
</feature>
<dbReference type="InterPro" id="IPR037257">
    <property type="entry name" value="T2SS_E_N_sf"/>
</dbReference>
<dbReference type="Proteomes" id="UP001210720">
    <property type="component" value="Unassembled WGS sequence"/>
</dbReference>
<organism evidence="5 6">
    <name type="scientific">Thalassococcus lentus</name>
    <dbReference type="NCBI Taxonomy" id="1210524"/>
    <lineage>
        <taxon>Bacteria</taxon>
        <taxon>Pseudomonadati</taxon>
        <taxon>Pseudomonadota</taxon>
        <taxon>Alphaproteobacteria</taxon>
        <taxon>Rhodobacterales</taxon>
        <taxon>Roseobacteraceae</taxon>
        <taxon>Thalassococcus</taxon>
    </lineage>
</organism>
<evidence type="ECO:0000313" key="6">
    <source>
        <dbReference type="Proteomes" id="UP001210720"/>
    </source>
</evidence>
<dbReference type="InterPro" id="IPR007831">
    <property type="entry name" value="T2SS_GspE_N"/>
</dbReference>
<keyword evidence="2" id="KW-0547">Nucleotide-binding</keyword>
<protein>
    <submittedName>
        <fullName evidence="5">GspE/PulE family protein</fullName>
    </submittedName>
</protein>
<name>A0ABT4XUI3_9RHOB</name>
<evidence type="ECO:0000259" key="4">
    <source>
        <dbReference type="SMART" id="SM00382"/>
    </source>
</evidence>
<dbReference type="InterPro" id="IPR001482">
    <property type="entry name" value="T2SS/T4SS_dom"/>
</dbReference>
<dbReference type="PANTHER" id="PTHR30258:SF2">
    <property type="entry name" value="COMG OPERON PROTEIN 1"/>
    <property type="match status" value="1"/>
</dbReference>
<reference evidence="5 6" key="1">
    <citation type="submission" date="2023-01" db="EMBL/GenBank/DDBJ databases">
        <title>Thalassococcus onchidii sp. nov., isolated from a marine invertebrate from the South China Sea.</title>
        <authorList>
            <person name="Xu S."/>
            <person name="Liu Z."/>
            <person name="Xu Y."/>
        </authorList>
    </citation>
    <scope>NUCLEOTIDE SEQUENCE [LARGE SCALE GENOMIC DNA]</scope>
    <source>
        <strain evidence="5 6">KCTC 32084</strain>
    </source>
</reference>
<gene>
    <name evidence="5" type="ORF">PFY00_12865</name>
</gene>
<dbReference type="SUPFAM" id="SSF160246">
    <property type="entry name" value="EspE N-terminal domain-like"/>
    <property type="match status" value="1"/>
</dbReference>
<dbReference type="SUPFAM" id="SSF52540">
    <property type="entry name" value="P-loop containing nucleoside triphosphate hydrolases"/>
    <property type="match status" value="1"/>
</dbReference>
<dbReference type="RefSeq" id="WP_271432980.1">
    <property type="nucleotide sequence ID" value="NZ_JAQIOY010000004.1"/>
</dbReference>
<evidence type="ECO:0000256" key="3">
    <source>
        <dbReference type="ARBA" id="ARBA00022840"/>
    </source>
</evidence>
<dbReference type="EMBL" id="JAQIOY010000004">
    <property type="protein sequence ID" value="MDA7425619.1"/>
    <property type="molecule type" value="Genomic_DNA"/>
</dbReference>
<dbReference type="InterPro" id="IPR027417">
    <property type="entry name" value="P-loop_NTPase"/>
</dbReference>
<proteinExistence type="inferred from homology"/>
<dbReference type="Pfam" id="PF00437">
    <property type="entry name" value="T2SSE"/>
    <property type="match status" value="1"/>
</dbReference>
<sequence length="450" mass="49245">MSQSLLTSGRIEEVKIAHAQSVAAANQSTLVQALLTLGLIEEDDLLPLAAKACRMQFSEPGVVYSLNEQTLSELSHSFCLSATIAPVETEHGVVFLIADPLDHGLRNEVAFHVGFEPEFKVAHGRTIRTALKKARGPQTQNAEELRNNAPKIPVQTLDLDGPTIRYVDQLMAEAIALSASDIHLESSVDSLDIRFRIDGTLSPQTFDAQLNRNAVLARVKVMANLNVSERRLPQDGRIAKTIAGRKVDFRVSSVPTSLGESIVCRVLDPKALQLGWQNLGFHGDLRDQLINIIERPSGLFLVTGPTGSGKTTTLYTALSHLNQPDRKILTVEDPVEYSLPGVQQVQVHEEIGFTFAKALRAFLRQDPNVIMIGEIRDEETAQIACRSAMIGRLVLSTLHTASPEAASHRLVDLGVPEFLSRDVLLGAMGQTLVLRRNGGRQVEARLVTEF</sequence>
<dbReference type="CDD" id="cd01129">
    <property type="entry name" value="PulE-GspE-like"/>
    <property type="match status" value="1"/>
</dbReference>
<keyword evidence="3" id="KW-0067">ATP-binding</keyword>
<comment type="caution">
    <text evidence="5">The sequence shown here is derived from an EMBL/GenBank/DDBJ whole genome shotgun (WGS) entry which is preliminary data.</text>
</comment>
<dbReference type="InterPro" id="IPR003593">
    <property type="entry name" value="AAA+_ATPase"/>
</dbReference>
<evidence type="ECO:0000313" key="5">
    <source>
        <dbReference type="EMBL" id="MDA7425619.1"/>
    </source>
</evidence>
<evidence type="ECO:0000256" key="1">
    <source>
        <dbReference type="ARBA" id="ARBA00006611"/>
    </source>
</evidence>
<accession>A0ABT4XUI3</accession>
<keyword evidence="6" id="KW-1185">Reference proteome</keyword>
<comment type="similarity">
    <text evidence="1">Belongs to the GSP E family.</text>
</comment>
<dbReference type="Gene3D" id="3.40.50.300">
    <property type="entry name" value="P-loop containing nucleotide triphosphate hydrolases"/>
    <property type="match status" value="1"/>
</dbReference>
<dbReference type="Pfam" id="PF05157">
    <property type="entry name" value="MshEN"/>
    <property type="match status" value="1"/>
</dbReference>
<dbReference type="PANTHER" id="PTHR30258">
    <property type="entry name" value="TYPE II SECRETION SYSTEM PROTEIN GSPE-RELATED"/>
    <property type="match status" value="1"/>
</dbReference>
<dbReference type="Gene3D" id="3.30.450.90">
    <property type="match status" value="1"/>
</dbReference>
<dbReference type="SMART" id="SM00382">
    <property type="entry name" value="AAA"/>
    <property type="match status" value="1"/>
</dbReference>